<dbReference type="RefSeq" id="WP_021689893.1">
    <property type="nucleotide sequence ID" value="NZ_BASZ01000004.1"/>
</dbReference>
<keyword evidence="1" id="KW-0812">Transmembrane</keyword>
<keyword evidence="1" id="KW-1133">Transmembrane helix</keyword>
<keyword evidence="3" id="KW-1185">Reference proteome</keyword>
<comment type="caution">
    <text evidence="2">The sequence shown here is derived from an EMBL/GenBank/DDBJ whole genome shotgun (WGS) entry which is preliminary data.</text>
</comment>
<dbReference type="Proteomes" id="UP000016568">
    <property type="component" value="Unassembled WGS sequence"/>
</dbReference>
<organism evidence="2 3">
    <name type="scientific">Caenibius tardaugens NBRC 16725</name>
    <dbReference type="NCBI Taxonomy" id="1219035"/>
    <lineage>
        <taxon>Bacteria</taxon>
        <taxon>Pseudomonadati</taxon>
        <taxon>Pseudomonadota</taxon>
        <taxon>Alphaproteobacteria</taxon>
        <taxon>Sphingomonadales</taxon>
        <taxon>Erythrobacteraceae</taxon>
        <taxon>Caenibius</taxon>
    </lineage>
</organism>
<dbReference type="eggNOG" id="ENOG502ZFQX">
    <property type="taxonomic scope" value="Bacteria"/>
</dbReference>
<protein>
    <submittedName>
        <fullName evidence="2">Uncharacterized protein</fullName>
    </submittedName>
</protein>
<accession>U2Y724</accession>
<name>U2Y724_9SPHN</name>
<feature type="transmembrane region" description="Helical" evidence="1">
    <location>
        <begin position="30"/>
        <end position="48"/>
    </location>
</feature>
<evidence type="ECO:0000313" key="3">
    <source>
        <dbReference type="Proteomes" id="UP000016568"/>
    </source>
</evidence>
<sequence length="130" mass="13964">MATAKKSSSNKSPFTRKGGGYAYGLLRGRWVQLALVLAVAVAALFYFYSTPLLGYSRTGAAYGAHVACSCRYIGGRDMGSCKGDMEDGMSLVFLSDNPEAKSVTARVPLLASATARYRDGWGCVLDKWDD</sequence>
<proteinExistence type="predicted"/>
<evidence type="ECO:0000313" key="2">
    <source>
        <dbReference type="EMBL" id="GAD48986.1"/>
    </source>
</evidence>
<dbReference type="AlphaFoldDB" id="U2Y724"/>
<reference evidence="2 3" key="1">
    <citation type="submission" date="2013-09" db="EMBL/GenBank/DDBJ databases">
        <title>Whole genome shotgun sequence of Novosphingobium tardaugens NBRC 16725.</title>
        <authorList>
            <person name="Isaki S."/>
            <person name="Hosoyama A."/>
            <person name="Tsuchikane K."/>
            <person name="Katsumata H."/>
            <person name="Ando Y."/>
            <person name="Yamazaki S."/>
            <person name="Fujita N."/>
        </authorList>
    </citation>
    <scope>NUCLEOTIDE SEQUENCE [LARGE SCALE GENOMIC DNA]</scope>
    <source>
        <strain evidence="2 3">NBRC 16725</strain>
    </source>
</reference>
<dbReference type="EMBL" id="BASZ01000004">
    <property type="protein sequence ID" value="GAD48986.1"/>
    <property type="molecule type" value="Genomic_DNA"/>
</dbReference>
<gene>
    <name evidence="2" type="ORF">NT2_04_03990</name>
</gene>
<evidence type="ECO:0000256" key="1">
    <source>
        <dbReference type="SAM" id="Phobius"/>
    </source>
</evidence>
<keyword evidence="1" id="KW-0472">Membrane</keyword>